<reference evidence="5 6" key="1">
    <citation type="journal article" date="2020" name="ISME J.">
        <title>Uncovering the hidden diversity of litter-decomposition mechanisms in mushroom-forming fungi.</title>
        <authorList>
            <person name="Floudas D."/>
            <person name="Bentzer J."/>
            <person name="Ahren D."/>
            <person name="Johansson T."/>
            <person name="Persson P."/>
            <person name="Tunlid A."/>
        </authorList>
    </citation>
    <scope>NUCLEOTIDE SEQUENCE [LARGE SCALE GENOMIC DNA]</scope>
    <source>
        <strain evidence="5 6">CBS 101986</strain>
    </source>
</reference>
<dbReference type="AlphaFoldDB" id="A0A8H5B0X6"/>
<dbReference type="Pfam" id="PF00011">
    <property type="entry name" value="HSP20"/>
    <property type="match status" value="1"/>
</dbReference>
<evidence type="ECO:0000313" key="5">
    <source>
        <dbReference type="EMBL" id="KAF5314266.1"/>
    </source>
</evidence>
<evidence type="ECO:0000256" key="2">
    <source>
        <dbReference type="PROSITE-ProRule" id="PRU00285"/>
    </source>
</evidence>
<dbReference type="InterPro" id="IPR008978">
    <property type="entry name" value="HSP20-like_chaperone"/>
</dbReference>
<dbReference type="EMBL" id="JAACJJ010000044">
    <property type="protein sequence ID" value="KAF5314266.1"/>
    <property type="molecule type" value="Genomic_DNA"/>
</dbReference>
<gene>
    <name evidence="5" type="ORF">D9619_011823</name>
</gene>
<name>A0A8H5B0X6_9AGAR</name>
<dbReference type="Proteomes" id="UP000567179">
    <property type="component" value="Unassembled WGS sequence"/>
</dbReference>
<dbReference type="Gene3D" id="2.60.40.790">
    <property type="match status" value="1"/>
</dbReference>
<dbReference type="SUPFAM" id="SSF49764">
    <property type="entry name" value="HSP20-like chaperones"/>
    <property type="match status" value="1"/>
</dbReference>
<comment type="similarity">
    <text evidence="2 3">Belongs to the small heat shock protein (HSP20) family.</text>
</comment>
<evidence type="ECO:0000313" key="6">
    <source>
        <dbReference type="Proteomes" id="UP000567179"/>
    </source>
</evidence>
<dbReference type="PROSITE" id="PS01031">
    <property type="entry name" value="SHSP"/>
    <property type="match status" value="1"/>
</dbReference>
<keyword evidence="1" id="KW-0346">Stress response</keyword>
<organism evidence="5 6">
    <name type="scientific">Psilocybe cf. subviscida</name>
    <dbReference type="NCBI Taxonomy" id="2480587"/>
    <lineage>
        <taxon>Eukaryota</taxon>
        <taxon>Fungi</taxon>
        <taxon>Dikarya</taxon>
        <taxon>Basidiomycota</taxon>
        <taxon>Agaricomycotina</taxon>
        <taxon>Agaricomycetes</taxon>
        <taxon>Agaricomycetidae</taxon>
        <taxon>Agaricales</taxon>
        <taxon>Agaricineae</taxon>
        <taxon>Strophariaceae</taxon>
        <taxon>Psilocybe</taxon>
    </lineage>
</organism>
<dbReference type="InterPro" id="IPR031107">
    <property type="entry name" value="Small_HSP"/>
</dbReference>
<proteinExistence type="inferred from homology"/>
<evidence type="ECO:0000256" key="1">
    <source>
        <dbReference type="ARBA" id="ARBA00023016"/>
    </source>
</evidence>
<accession>A0A8H5B0X6</accession>
<dbReference type="OrthoDB" id="1431247at2759"/>
<dbReference type="PANTHER" id="PTHR11527">
    <property type="entry name" value="HEAT-SHOCK PROTEIN 20 FAMILY MEMBER"/>
    <property type="match status" value="1"/>
</dbReference>
<sequence>MDLHEDTKSNQVTATFELPGLKKEDVSIDLHNSRLTISGETKSDQSYDEAGWAVKERRFGKFSRTLQVPEGVKVCLSSYIFHFFKNSNLSPIAIGRPN</sequence>
<evidence type="ECO:0000259" key="4">
    <source>
        <dbReference type="PROSITE" id="PS01031"/>
    </source>
</evidence>
<feature type="domain" description="SHSP" evidence="4">
    <location>
        <begin position="1"/>
        <end position="98"/>
    </location>
</feature>
<comment type="caution">
    <text evidence="5">The sequence shown here is derived from an EMBL/GenBank/DDBJ whole genome shotgun (WGS) entry which is preliminary data.</text>
</comment>
<dbReference type="CDD" id="cd06464">
    <property type="entry name" value="ACD_sHsps-like"/>
    <property type="match status" value="1"/>
</dbReference>
<evidence type="ECO:0000256" key="3">
    <source>
        <dbReference type="RuleBase" id="RU003616"/>
    </source>
</evidence>
<protein>
    <recommendedName>
        <fullName evidence="4">SHSP domain-containing protein</fullName>
    </recommendedName>
</protein>
<dbReference type="InterPro" id="IPR002068">
    <property type="entry name" value="A-crystallin/Hsp20_dom"/>
</dbReference>
<keyword evidence="6" id="KW-1185">Reference proteome</keyword>